<name>A0ABW2K9Z7_9BACI</name>
<feature type="transmembrane region" description="Helical" evidence="1">
    <location>
        <begin position="143"/>
        <end position="169"/>
    </location>
</feature>
<keyword evidence="1" id="KW-1133">Transmembrane helix</keyword>
<reference evidence="3" key="1">
    <citation type="journal article" date="2019" name="Int. J. Syst. Evol. Microbiol.">
        <title>The Global Catalogue of Microorganisms (GCM) 10K type strain sequencing project: providing services to taxonomists for standard genome sequencing and annotation.</title>
        <authorList>
            <consortium name="The Broad Institute Genomics Platform"/>
            <consortium name="The Broad Institute Genome Sequencing Center for Infectious Disease"/>
            <person name="Wu L."/>
            <person name="Ma J."/>
        </authorList>
    </citation>
    <scope>NUCLEOTIDE SEQUENCE [LARGE SCALE GENOMIC DNA]</scope>
    <source>
        <strain evidence="3">CCUG 73951</strain>
    </source>
</reference>
<dbReference type="Proteomes" id="UP001596494">
    <property type="component" value="Unassembled WGS sequence"/>
</dbReference>
<proteinExistence type="predicted"/>
<organism evidence="2 3">
    <name type="scientific">Halobacillus campisalis</name>
    <dbReference type="NCBI Taxonomy" id="435909"/>
    <lineage>
        <taxon>Bacteria</taxon>
        <taxon>Bacillati</taxon>
        <taxon>Bacillota</taxon>
        <taxon>Bacilli</taxon>
        <taxon>Bacillales</taxon>
        <taxon>Bacillaceae</taxon>
        <taxon>Halobacillus</taxon>
    </lineage>
</organism>
<evidence type="ECO:0000313" key="3">
    <source>
        <dbReference type="Proteomes" id="UP001596494"/>
    </source>
</evidence>
<protein>
    <submittedName>
        <fullName evidence="2">DUF2812 domain-containing protein</fullName>
    </submittedName>
</protein>
<keyword evidence="1" id="KW-0472">Membrane</keyword>
<dbReference type="InterPro" id="IPR021359">
    <property type="entry name" value="DUF2812"/>
</dbReference>
<evidence type="ECO:0000313" key="2">
    <source>
        <dbReference type="EMBL" id="MFC7322945.1"/>
    </source>
</evidence>
<gene>
    <name evidence="2" type="ORF">ACFQMN_18925</name>
</gene>
<keyword evidence="3" id="KW-1185">Reference proteome</keyword>
<comment type="caution">
    <text evidence="2">The sequence shown here is derived from an EMBL/GenBank/DDBJ whole genome shotgun (WGS) entry which is preliminary data.</text>
</comment>
<sequence>MRKTKYIGSGGLAFDEEKDMERLSKYASEGWILEKFAFLGFKLRKGKSESVDFSVAYESDPDEDYFAYFEAAGWKHVCSTGNYIHIFSAPKNTTPIYTDKASIFDKYEKEKRKMADIAFPSLIFMAILFILESLSNLSWVADVVGTISLVLACLTLIVLVFTGLPYFGYQYKLYKLRK</sequence>
<dbReference type="RefSeq" id="WP_289215294.1">
    <property type="nucleotide sequence ID" value="NZ_JAPVRC010000002.1"/>
</dbReference>
<dbReference type="EMBL" id="JBHTBY010000017">
    <property type="protein sequence ID" value="MFC7322945.1"/>
    <property type="molecule type" value="Genomic_DNA"/>
</dbReference>
<keyword evidence="1" id="KW-0812">Transmembrane</keyword>
<feature type="transmembrane region" description="Helical" evidence="1">
    <location>
        <begin position="114"/>
        <end position="131"/>
    </location>
</feature>
<accession>A0ABW2K9Z7</accession>
<evidence type="ECO:0000256" key="1">
    <source>
        <dbReference type="SAM" id="Phobius"/>
    </source>
</evidence>
<dbReference type="Pfam" id="PF11193">
    <property type="entry name" value="DUF2812"/>
    <property type="match status" value="1"/>
</dbReference>